<dbReference type="EC" id="3.-.-.-" evidence="6"/>
<dbReference type="PANTHER" id="PTHR32494:SF5">
    <property type="entry name" value="ALLANTOATE AMIDOHYDROLASE"/>
    <property type="match status" value="1"/>
</dbReference>
<dbReference type="InterPro" id="IPR002933">
    <property type="entry name" value="Peptidase_M20"/>
</dbReference>
<feature type="binding site" evidence="3">
    <location>
        <position position="90"/>
    </location>
    <ligand>
        <name>Zn(2+)</name>
        <dbReference type="ChEBI" id="CHEBI:29105"/>
        <label>1</label>
    </ligand>
</feature>
<evidence type="ECO:0000256" key="4">
    <source>
        <dbReference type="PIRSR" id="PIRSR001235-2"/>
    </source>
</evidence>
<feature type="binding site" evidence="3">
    <location>
        <position position="189"/>
    </location>
    <ligand>
        <name>Zn(2+)</name>
        <dbReference type="ChEBI" id="CHEBI:29105"/>
        <label>1</label>
    </ligand>
</feature>
<evidence type="ECO:0000313" key="6">
    <source>
        <dbReference type="EMBL" id="VYU09340.1"/>
    </source>
</evidence>
<feature type="binding site" evidence="4">
    <location>
        <position position="214"/>
    </location>
    <ligand>
        <name>allantoate</name>
        <dbReference type="ChEBI" id="CHEBI:17536"/>
    </ligand>
</feature>
<sequence length="415" mass="46029">MNLDTVMSHLDTFNNYGFNTETGGTNRIAFRHAERLAALKFSMLCQEAGLDVRFDYFGNVIARREGKQPNLPPVMIGSHIDTVKDGGRYDGLLGVVAALQLMLHLNEHQIETDHPIEIVAFTAEESARFNTATLGSKYITGNLSQDDMKEIKDNEGKTLFQLVDTLKQSLPSEQDFYHQGDLKAFLELHIEQGPILQNKHKDIGIVTHIAAPHRFKVKLTGETSHSGSTPMPMRYDALTAASEIILQVEAIAQHYHKAGVVATVGHLDAFPNIMNAIPGDVTLLIDIRGKELESREQVATEVQQAISEITKRRNIQAEVKDLGQDMPVGLNAEIAQITKQVCEQHDYSYRFMFSGAGHDSMNMALICPTSMLFIPCKDGISHSPKESVEPEEIEKGIQTLIDTVIEVAKADVKLQ</sequence>
<evidence type="ECO:0000256" key="1">
    <source>
        <dbReference type="ARBA" id="ARBA00006153"/>
    </source>
</evidence>
<feature type="binding site" evidence="4">
    <location>
        <position position="288"/>
    </location>
    <ligand>
        <name>allantoate</name>
        <dbReference type="ChEBI" id="CHEBI:17536"/>
    </ligand>
</feature>
<reference evidence="6" key="1">
    <citation type="submission" date="2019-11" db="EMBL/GenBank/DDBJ databases">
        <authorList>
            <person name="Feng L."/>
        </authorList>
    </citation>
    <scope>NUCLEOTIDE SEQUENCE</scope>
    <source>
        <strain evidence="6">SsimulansLFYP27</strain>
    </source>
</reference>
<dbReference type="CDD" id="cd03884">
    <property type="entry name" value="M20_bAS"/>
    <property type="match status" value="1"/>
</dbReference>
<dbReference type="InterPro" id="IPR036264">
    <property type="entry name" value="Bact_exopeptidase_dim_dom"/>
</dbReference>
<dbReference type="NCBIfam" id="NF006771">
    <property type="entry name" value="PRK09290.1-5"/>
    <property type="match status" value="1"/>
</dbReference>
<keyword evidence="3" id="KW-0479">Metal-binding</keyword>
<dbReference type="Gene3D" id="3.30.70.360">
    <property type="match status" value="1"/>
</dbReference>
<dbReference type="InterPro" id="IPR010158">
    <property type="entry name" value="Amidase_Cbmase"/>
</dbReference>
<dbReference type="PANTHER" id="PTHR32494">
    <property type="entry name" value="ALLANTOATE DEIMINASE-RELATED"/>
    <property type="match status" value="1"/>
</dbReference>
<feature type="binding site" evidence="3">
    <location>
        <position position="382"/>
    </location>
    <ligand>
        <name>Zn(2+)</name>
        <dbReference type="ChEBI" id="CHEBI:29105"/>
        <label>2</label>
    </ligand>
</feature>
<feature type="binding site" evidence="3">
    <location>
        <position position="125"/>
    </location>
    <ligand>
        <name>Zn(2+)</name>
        <dbReference type="ChEBI" id="CHEBI:29105"/>
        <label>2</label>
    </ligand>
</feature>
<name>A0A6N3BXM3_STASI</name>
<dbReference type="PROSITE" id="PS00758">
    <property type="entry name" value="ARGE_DAPE_CPG2_1"/>
    <property type="match status" value="1"/>
</dbReference>
<organism evidence="6">
    <name type="scientific">Staphylococcus simulans</name>
    <dbReference type="NCBI Taxonomy" id="1286"/>
    <lineage>
        <taxon>Bacteria</taxon>
        <taxon>Bacillati</taxon>
        <taxon>Bacillota</taxon>
        <taxon>Bacilli</taxon>
        <taxon>Bacillales</taxon>
        <taxon>Staphylococcaceae</taxon>
        <taxon>Staphylococcus</taxon>
    </lineage>
</organism>
<feature type="domain" description="Peptidase M20 dimerisation" evidence="5">
    <location>
        <begin position="215"/>
        <end position="311"/>
    </location>
</feature>
<keyword evidence="2 6" id="KW-0378">Hydrolase</keyword>
<feature type="binding site" evidence="3">
    <location>
        <position position="79"/>
    </location>
    <ligand>
        <name>Zn(2+)</name>
        <dbReference type="ChEBI" id="CHEBI:29105"/>
        <label>1</label>
    </ligand>
</feature>
<dbReference type="GO" id="GO:0016813">
    <property type="term" value="F:hydrolase activity, acting on carbon-nitrogen (but not peptide) bonds, in linear amidines"/>
    <property type="evidence" value="ECO:0007669"/>
    <property type="project" value="InterPro"/>
</dbReference>
<dbReference type="Gene3D" id="3.40.630.10">
    <property type="entry name" value="Zn peptidases"/>
    <property type="match status" value="1"/>
</dbReference>
<dbReference type="PIRSF" id="PIRSF001235">
    <property type="entry name" value="Amidase_carbamoylase"/>
    <property type="match status" value="1"/>
</dbReference>
<dbReference type="GO" id="GO:0046872">
    <property type="term" value="F:metal ion binding"/>
    <property type="evidence" value="ECO:0007669"/>
    <property type="project" value="UniProtKB-KW"/>
</dbReference>
<dbReference type="SUPFAM" id="SSF55031">
    <property type="entry name" value="Bacterial exopeptidase dimerisation domain"/>
    <property type="match status" value="1"/>
</dbReference>
<dbReference type="Pfam" id="PF01546">
    <property type="entry name" value="Peptidase_M20"/>
    <property type="match status" value="1"/>
</dbReference>
<protein>
    <submittedName>
        <fullName evidence="6">Putative hydrolase</fullName>
        <ecNumber evidence="6">3.-.-.-</ecNumber>
    </submittedName>
</protein>
<keyword evidence="3" id="KW-0862">Zinc</keyword>
<dbReference type="InterPro" id="IPR011650">
    <property type="entry name" value="Peptidase_M20_dimer"/>
</dbReference>
<feature type="binding site" evidence="4">
    <location>
        <position position="275"/>
    </location>
    <ligand>
        <name>allantoate</name>
        <dbReference type="ChEBI" id="CHEBI:17536"/>
    </ligand>
</feature>
<dbReference type="EMBL" id="CACRUO010000031">
    <property type="protein sequence ID" value="VYU09340.1"/>
    <property type="molecule type" value="Genomic_DNA"/>
</dbReference>
<gene>
    <name evidence="6" type="ORF">SSLFYP27_01404</name>
</gene>
<dbReference type="NCBIfam" id="TIGR01879">
    <property type="entry name" value="hydantase"/>
    <property type="match status" value="1"/>
</dbReference>
<evidence type="ECO:0000259" key="5">
    <source>
        <dbReference type="Pfam" id="PF07687"/>
    </source>
</evidence>
<accession>A0A6N3BXM3</accession>
<evidence type="ECO:0000256" key="2">
    <source>
        <dbReference type="ARBA" id="ARBA00022801"/>
    </source>
</evidence>
<feature type="binding site" evidence="3">
    <location>
        <position position="90"/>
    </location>
    <ligand>
        <name>Zn(2+)</name>
        <dbReference type="ChEBI" id="CHEBI:29105"/>
        <label>2</label>
    </ligand>
</feature>
<dbReference type="SUPFAM" id="SSF53187">
    <property type="entry name" value="Zn-dependent exopeptidases"/>
    <property type="match status" value="1"/>
</dbReference>
<comment type="similarity">
    <text evidence="1">Belongs to the peptidase M20 family.</text>
</comment>
<dbReference type="Pfam" id="PF07687">
    <property type="entry name" value="M20_dimer"/>
    <property type="match status" value="1"/>
</dbReference>
<evidence type="ECO:0000256" key="3">
    <source>
        <dbReference type="PIRSR" id="PIRSR001235-1"/>
    </source>
</evidence>
<proteinExistence type="inferred from homology"/>
<comment type="cofactor">
    <cofactor evidence="3">
        <name>Zn(2+)</name>
        <dbReference type="ChEBI" id="CHEBI:29105"/>
    </cofactor>
    <text evidence="3">Binds 2 Zn(2+) ions per subunit.</text>
</comment>
<dbReference type="InterPro" id="IPR001261">
    <property type="entry name" value="ArgE/DapE_CS"/>
</dbReference>
<dbReference type="AlphaFoldDB" id="A0A6N3BXM3"/>
<dbReference type="RefSeq" id="WP_002479906.1">
    <property type="nucleotide sequence ID" value="NZ_CACRUO010000031.1"/>
</dbReference>